<gene>
    <name evidence="4" type="ORF">N802_01405</name>
</gene>
<proteinExistence type="predicted"/>
<evidence type="ECO:0000313" key="4">
    <source>
        <dbReference type="EMBL" id="KGN35027.1"/>
    </source>
</evidence>
<evidence type="ECO:0000313" key="5">
    <source>
        <dbReference type="Proteomes" id="UP000030002"/>
    </source>
</evidence>
<dbReference type="OrthoDB" id="8221747at2"/>
<sequence>MRRLLVFALLVTAGFLVAPAPPAMACSCASMDMNTHVAQADRIFVGTIAAVGKTERGGGVLKSVPFTVDVSLRIQGDTARREVVWSPRGEASCGIDEEVGRPMVFFVKDEPDGASTGLCAGTQEARADYVTEVEAVAGPGRPVIPAGSGPAPATSAPGSTSPGEATDRQPPADEGTPWGPIVLAVAAVALVGAGVVLLRRGGRSEHGDVLP</sequence>
<evidence type="ECO:0008006" key="6">
    <source>
        <dbReference type="Google" id="ProtNLM"/>
    </source>
</evidence>
<keyword evidence="5" id="KW-1185">Reference proteome</keyword>
<dbReference type="AlphaFoldDB" id="A0A0A0JG49"/>
<evidence type="ECO:0000256" key="3">
    <source>
        <dbReference type="SAM" id="SignalP"/>
    </source>
</evidence>
<keyword evidence="3" id="KW-0732">Signal</keyword>
<keyword evidence="2" id="KW-0472">Membrane</keyword>
<dbReference type="RefSeq" id="WP_035911071.1">
    <property type="nucleotide sequence ID" value="NZ_AVPJ01000001.1"/>
</dbReference>
<feature type="compositionally biased region" description="Low complexity" evidence="1">
    <location>
        <begin position="145"/>
        <end position="163"/>
    </location>
</feature>
<feature type="transmembrane region" description="Helical" evidence="2">
    <location>
        <begin position="178"/>
        <end position="198"/>
    </location>
</feature>
<feature type="chain" id="PRO_5001964299" description="Tissue inhibitor of metalloproteinase" evidence="3">
    <location>
        <begin position="26"/>
        <end position="211"/>
    </location>
</feature>
<feature type="region of interest" description="Disordered" evidence="1">
    <location>
        <begin position="140"/>
        <end position="178"/>
    </location>
</feature>
<dbReference type="STRING" id="1385520.N802_01405"/>
<protein>
    <recommendedName>
        <fullName evidence="6">Tissue inhibitor of metalloproteinase</fullName>
    </recommendedName>
</protein>
<comment type="caution">
    <text evidence="4">The sequence shown here is derived from an EMBL/GenBank/DDBJ whole genome shotgun (WGS) entry which is preliminary data.</text>
</comment>
<dbReference type="PROSITE" id="PS51257">
    <property type="entry name" value="PROKAR_LIPOPROTEIN"/>
    <property type="match status" value="1"/>
</dbReference>
<keyword evidence="2" id="KW-1133">Transmembrane helix</keyword>
<dbReference type="Proteomes" id="UP000030002">
    <property type="component" value="Unassembled WGS sequence"/>
</dbReference>
<dbReference type="Gene3D" id="2.40.50.120">
    <property type="match status" value="1"/>
</dbReference>
<reference evidence="4 5" key="1">
    <citation type="submission" date="2013-08" db="EMBL/GenBank/DDBJ databases">
        <title>The genome sequence of Knoellia sinensis.</title>
        <authorList>
            <person name="Zhu W."/>
            <person name="Wang G."/>
        </authorList>
    </citation>
    <scope>NUCLEOTIDE SEQUENCE [LARGE SCALE GENOMIC DNA]</scope>
    <source>
        <strain evidence="4 5">KCTC 19936</strain>
    </source>
</reference>
<keyword evidence="2" id="KW-0812">Transmembrane</keyword>
<evidence type="ECO:0000256" key="2">
    <source>
        <dbReference type="SAM" id="Phobius"/>
    </source>
</evidence>
<evidence type="ECO:0000256" key="1">
    <source>
        <dbReference type="SAM" id="MobiDB-lite"/>
    </source>
</evidence>
<accession>A0A0A0JG49</accession>
<dbReference type="EMBL" id="AVPJ01000001">
    <property type="protein sequence ID" value="KGN35027.1"/>
    <property type="molecule type" value="Genomic_DNA"/>
</dbReference>
<feature type="signal peptide" evidence="3">
    <location>
        <begin position="1"/>
        <end position="25"/>
    </location>
</feature>
<name>A0A0A0JG49_9MICO</name>
<organism evidence="4 5">
    <name type="scientific">Knoellia sinensis KCTC 19936</name>
    <dbReference type="NCBI Taxonomy" id="1385520"/>
    <lineage>
        <taxon>Bacteria</taxon>
        <taxon>Bacillati</taxon>
        <taxon>Actinomycetota</taxon>
        <taxon>Actinomycetes</taxon>
        <taxon>Micrococcales</taxon>
        <taxon>Intrasporangiaceae</taxon>
        <taxon>Knoellia</taxon>
    </lineage>
</organism>
<dbReference type="InterPro" id="IPR008993">
    <property type="entry name" value="TIMP-like_OB-fold"/>
</dbReference>